<dbReference type="AlphaFoldDB" id="A0AAV4MW90"/>
<gene>
    <name evidence="1" type="ORF">CEXT_666391</name>
</gene>
<accession>A0AAV4MW90</accession>
<comment type="caution">
    <text evidence="1">The sequence shown here is derived from an EMBL/GenBank/DDBJ whole genome shotgun (WGS) entry which is preliminary data.</text>
</comment>
<reference evidence="1 2" key="1">
    <citation type="submission" date="2021-06" db="EMBL/GenBank/DDBJ databases">
        <title>Caerostris extrusa draft genome.</title>
        <authorList>
            <person name="Kono N."/>
            <person name="Arakawa K."/>
        </authorList>
    </citation>
    <scope>NUCLEOTIDE SEQUENCE [LARGE SCALE GENOMIC DNA]</scope>
</reference>
<dbReference type="Proteomes" id="UP001054945">
    <property type="component" value="Unassembled WGS sequence"/>
</dbReference>
<evidence type="ECO:0000313" key="2">
    <source>
        <dbReference type="Proteomes" id="UP001054945"/>
    </source>
</evidence>
<sequence>MNAMQRSTIRLLKSNQRVSSIMRLKWALVGKIRYFRRILLNPPIDWRCNQWRGGRMSQWRPREPEIDSHQVPRHIVSAVSDGAAGERGRRCLLWKELSSMKLKMGLVCFVISNLKQIKFIL</sequence>
<name>A0AAV4MW90_CAEEX</name>
<keyword evidence="2" id="KW-1185">Reference proteome</keyword>
<protein>
    <submittedName>
        <fullName evidence="1">Uncharacterized protein</fullName>
    </submittedName>
</protein>
<dbReference type="EMBL" id="BPLR01002671">
    <property type="protein sequence ID" value="GIX76553.1"/>
    <property type="molecule type" value="Genomic_DNA"/>
</dbReference>
<proteinExistence type="predicted"/>
<evidence type="ECO:0000313" key="1">
    <source>
        <dbReference type="EMBL" id="GIX76553.1"/>
    </source>
</evidence>
<organism evidence="1 2">
    <name type="scientific">Caerostris extrusa</name>
    <name type="common">Bark spider</name>
    <name type="synonym">Caerostris bankana</name>
    <dbReference type="NCBI Taxonomy" id="172846"/>
    <lineage>
        <taxon>Eukaryota</taxon>
        <taxon>Metazoa</taxon>
        <taxon>Ecdysozoa</taxon>
        <taxon>Arthropoda</taxon>
        <taxon>Chelicerata</taxon>
        <taxon>Arachnida</taxon>
        <taxon>Araneae</taxon>
        <taxon>Araneomorphae</taxon>
        <taxon>Entelegynae</taxon>
        <taxon>Araneoidea</taxon>
        <taxon>Araneidae</taxon>
        <taxon>Caerostris</taxon>
    </lineage>
</organism>